<keyword evidence="3" id="KW-1185">Reference proteome</keyword>
<dbReference type="AlphaFoldDB" id="A0AA36CWT1"/>
<sequence length="78" mass="9298">MVKGLRLELMNAMHDRNALLKSTWRDDIEKKLANYNQKLFLAFKEQYVRYPDVRARPLVESSSEETSSEETGRSRRHR</sequence>
<dbReference type="Proteomes" id="UP001177023">
    <property type="component" value="Unassembled WGS sequence"/>
</dbReference>
<comment type="caution">
    <text evidence="2">The sequence shown here is derived from an EMBL/GenBank/DDBJ whole genome shotgun (WGS) entry which is preliminary data.</text>
</comment>
<dbReference type="EMBL" id="CATQJA010002644">
    <property type="protein sequence ID" value="CAJ0576484.1"/>
    <property type="molecule type" value="Genomic_DNA"/>
</dbReference>
<name>A0AA36CWT1_9BILA</name>
<organism evidence="2 3">
    <name type="scientific">Mesorhabditis spiculigera</name>
    <dbReference type="NCBI Taxonomy" id="96644"/>
    <lineage>
        <taxon>Eukaryota</taxon>
        <taxon>Metazoa</taxon>
        <taxon>Ecdysozoa</taxon>
        <taxon>Nematoda</taxon>
        <taxon>Chromadorea</taxon>
        <taxon>Rhabditida</taxon>
        <taxon>Rhabditina</taxon>
        <taxon>Rhabditomorpha</taxon>
        <taxon>Rhabditoidea</taxon>
        <taxon>Rhabditidae</taxon>
        <taxon>Mesorhabditinae</taxon>
        <taxon>Mesorhabditis</taxon>
    </lineage>
</organism>
<reference evidence="2" key="1">
    <citation type="submission" date="2023-06" db="EMBL/GenBank/DDBJ databases">
        <authorList>
            <person name="Delattre M."/>
        </authorList>
    </citation>
    <scope>NUCLEOTIDE SEQUENCE</scope>
    <source>
        <strain evidence="2">AF72</strain>
    </source>
</reference>
<protein>
    <submittedName>
        <fullName evidence="2">Uncharacterized protein</fullName>
    </submittedName>
</protein>
<evidence type="ECO:0000313" key="3">
    <source>
        <dbReference type="Proteomes" id="UP001177023"/>
    </source>
</evidence>
<proteinExistence type="predicted"/>
<gene>
    <name evidence="2" type="ORF">MSPICULIGERA_LOCUS14776</name>
</gene>
<feature type="region of interest" description="Disordered" evidence="1">
    <location>
        <begin position="57"/>
        <end position="78"/>
    </location>
</feature>
<feature type="non-terminal residue" evidence="2">
    <location>
        <position position="78"/>
    </location>
</feature>
<evidence type="ECO:0000313" key="2">
    <source>
        <dbReference type="EMBL" id="CAJ0576484.1"/>
    </source>
</evidence>
<accession>A0AA36CWT1</accession>
<evidence type="ECO:0000256" key="1">
    <source>
        <dbReference type="SAM" id="MobiDB-lite"/>
    </source>
</evidence>